<dbReference type="InterPro" id="IPR036020">
    <property type="entry name" value="WW_dom_sf"/>
</dbReference>
<dbReference type="Gene3D" id="1.10.555.10">
    <property type="entry name" value="Rho GTPase activation protein"/>
    <property type="match status" value="1"/>
</dbReference>
<dbReference type="SMART" id="SM00324">
    <property type="entry name" value="RhoGAP"/>
    <property type="match status" value="1"/>
</dbReference>
<dbReference type="InterPro" id="IPR038185">
    <property type="entry name" value="MyTH4_dom_sf"/>
</dbReference>
<dbReference type="PANTHER" id="PTHR45876">
    <property type="entry name" value="FI04035P"/>
    <property type="match status" value="1"/>
</dbReference>
<dbReference type="EMBL" id="BPLQ01013360">
    <property type="protein sequence ID" value="GIY71533.1"/>
    <property type="molecule type" value="Genomic_DNA"/>
</dbReference>
<keyword evidence="6" id="KW-1185">Reference proteome</keyword>
<dbReference type="Proteomes" id="UP001054837">
    <property type="component" value="Unassembled WGS sequence"/>
</dbReference>
<evidence type="ECO:0000313" key="5">
    <source>
        <dbReference type="EMBL" id="GIY71533.1"/>
    </source>
</evidence>
<feature type="domain" description="WW" evidence="2">
    <location>
        <begin position="46"/>
        <end position="74"/>
    </location>
</feature>
<dbReference type="PROSITE" id="PS51016">
    <property type="entry name" value="MYTH4"/>
    <property type="match status" value="1"/>
</dbReference>
<evidence type="ECO:0000259" key="4">
    <source>
        <dbReference type="PROSITE" id="PS51016"/>
    </source>
</evidence>
<dbReference type="InterPro" id="IPR008936">
    <property type="entry name" value="Rho_GTPase_activation_prot"/>
</dbReference>
<dbReference type="PANTHER" id="PTHR45876:SF8">
    <property type="entry name" value="FI04035P"/>
    <property type="match status" value="1"/>
</dbReference>
<evidence type="ECO:0000256" key="1">
    <source>
        <dbReference type="SAM" id="MobiDB-lite"/>
    </source>
</evidence>
<evidence type="ECO:0000259" key="3">
    <source>
        <dbReference type="PROSITE" id="PS50238"/>
    </source>
</evidence>
<feature type="domain" description="Rho-GAP" evidence="3">
    <location>
        <begin position="859"/>
        <end position="1046"/>
    </location>
</feature>
<evidence type="ECO:0000259" key="2">
    <source>
        <dbReference type="PROSITE" id="PS50020"/>
    </source>
</evidence>
<dbReference type="InterPro" id="IPR000198">
    <property type="entry name" value="RhoGAP_dom"/>
</dbReference>
<dbReference type="Pfam" id="PF00784">
    <property type="entry name" value="MyTH4"/>
    <property type="match status" value="1"/>
</dbReference>
<dbReference type="GO" id="GO:0005737">
    <property type="term" value="C:cytoplasm"/>
    <property type="evidence" value="ECO:0007669"/>
    <property type="project" value="TreeGrafter"/>
</dbReference>
<dbReference type="Gene3D" id="2.20.70.10">
    <property type="match status" value="1"/>
</dbReference>
<comment type="caution">
    <text evidence="5">The sequence shown here is derived from an EMBL/GenBank/DDBJ whole genome shotgun (WGS) entry which is preliminary data.</text>
</comment>
<dbReference type="InterPro" id="IPR001202">
    <property type="entry name" value="WW_dom"/>
</dbReference>
<dbReference type="GO" id="GO:0007165">
    <property type="term" value="P:signal transduction"/>
    <property type="evidence" value="ECO:0007669"/>
    <property type="project" value="InterPro"/>
</dbReference>
<dbReference type="GO" id="GO:0005856">
    <property type="term" value="C:cytoskeleton"/>
    <property type="evidence" value="ECO:0007669"/>
    <property type="project" value="InterPro"/>
</dbReference>
<feature type="region of interest" description="Disordered" evidence="1">
    <location>
        <begin position="335"/>
        <end position="381"/>
    </location>
</feature>
<organism evidence="5 6">
    <name type="scientific">Caerostris darwini</name>
    <dbReference type="NCBI Taxonomy" id="1538125"/>
    <lineage>
        <taxon>Eukaryota</taxon>
        <taxon>Metazoa</taxon>
        <taxon>Ecdysozoa</taxon>
        <taxon>Arthropoda</taxon>
        <taxon>Chelicerata</taxon>
        <taxon>Arachnida</taxon>
        <taxon>Araneae</taxon>
        <taxon>Araneomorphae</taxon>
        <taxon>Entelegynae</taxon>
        <taxon>Araneoidea</taxon>
        <taxon>Araneidae</taxon>
        <taxon>Caerostris</taxon>
    </lineage>
</organism>
<protein>
    <submittedName>
        <fullName evidence="5">Rho GTPase-activating protein 39</fullName>
    </submittedName>
</protein>
<dbReference type="SMART" id="SM00139">
    <property type="entry name" value="MyTH4"/>
    <property type="match status" value="1"/>
</dbReference>
<dbReference type="FunFam" id="1.10.555.10:FF:000011">
    <property type="entry name" value="Rho GTPase-activating protein 39"/>
    <property type="match status" value="1"/>
</dbReference>
<feature type="region of interest" description="Disordered" evidence="1">
    <location>
        <begin position="527"/>
        <end position="563"/>
    </location>
</feature>
<dbReference type="AlphaFoldDB" id="A0AAV4VNC0"/>
<reference evidence="5 6" key="1">
    <citation type="submission" date="2021-06" db="EMBL/GenBank/DDBJ databases">
        <title>Caerostris darwini draft genome.</title>
        <authorList>
            <person name="Kono N."/>
            <person name="Arakawa K."/>
        </authorList>
    </citation>
    <scope>NUCLEOTIDE SEQUENCE [LARGE SCALE GENOMIC DNA]</scope>
</reference>
<dbReference type="FunFam" id="1.25.40.530:FF:000007">
    <property type="entry name" value="Rho GTPase-activating protein 39"/>
    <property type="match status" value="1"/>
</dbReference>
<name>A0AAV4VNC0_9ARAC</name>
<dbReference type="CDD" id="cd04389">
    <property type="entry name" value="RhoGAP_KIAA1688"/>
    <property type="match status" value="1"/>
</dbReference>
<proteinExistence type="predicted"/>
<sequence>MESEKVEWFEIIEPCTKEEVYVNMYTGECVWYPPPGALIKKSDDLWWEIFDPNSSRFYYYNAANQKTVWQKPLNSDVLSLSKLQALKQSIYDSEEETKKESSTQTTTKISAKNLQKNPGFQKCASTQTTYSTSPGKDKIRHGFSSHSEHSLSAYSYDSGCPADSSIASQSHTSLNSTNYQCYRKLEFCSAESVDSSYFQDQNILQPRISWQEAKQWEKRGNLDFSKMPDPGPPVQRPMLGNIVPVWQQHSFECWQAPARTAPKQHSFDLASVSRRHAPQPFIHSKGKSCINFSNANEQKKRSTPQHYRKVQSKNSLSFGLDQIKHVSSTYVLENNTSYPPEAVGTPLASRRQWLVKGSRKPDGTSRKAESNASSPQNPLMPLENLQSFKRSKNSIHAPINKYADHTPSSYKQHSLDLPLHTYNNTRNMQRKDGRYLNELIIPLPQPTHSKLKVSPDFKMESYQRESMLTRQKYYNSCKHIYNYQNDHSGLCTTPDYDVPCCYQAENYLSPLQQYLMEQAKLSGKLTDLGDDKDSFSQSDDDSDGQRDDDDHFADDEGMSHHDSSSLEYLDNYVFFDEDGGDLFYSPVLNSSYTKSKSHHQGDFKFPKCHEAEDSLSSTSVFSVRESNQQPHLPSYYDTFCEKPDEQDYNSIHEESEDKGDIQKYAEDNLNRHTKGIFRKKFSLQDMLSWSKDPIRKPMITTTDKSLKRDACEVFKLIQTYMLDHKAKNGQTYEAVVLDIATRGWSKPALRDELYIQICRQTTENPKRESLVLGWELMAVCLTFFPPSIKFQPYLEGYIKKHQSSSLDPPDLKISQYALVCGKRLEQISHRGAARSSRKPTVEEIEQSRIQIFRPSMFGNSLEEVMALQKKRYPNYRLPWIQTTLSETVLQLNGAQTEGIFRVPGDVDEINSMKLRIDQWELIECDDPHVPASLLKQWYRELFEPLIPADYYEECILYCNDADAAVQIVKNLPELNRLVFSYLIRFLQVFAAEENCAVTKMDAKNLAMVMAPNCLRCISDDPSVIFENTRKEMAFIQTLIQHLNTSYMEGVV</sequence>
<dbReference type="GO" id="GO:0005096">
    <property type="term" value="F:GTPase activator activity"/>
    <property type="evidence" value="ECO:0007669"/>
    <property type="project" value="TreeGrafter"/>
</dbReference>
<dbReference type="PROSITE" id="PS50238">
    <property type="entry name" value="RHOGAP"/>
    <property type="match status" value="1"/>
</dbReference>
<dbReference type="InterPro" id="IPR000857">
    <property type="entry name" value="MyTH4_dom"/>
</dbReference>
<dbReference type="Pfam" id="PF00620">
    <property type="entry name" value="RhoGAP"/>
    <property type="match status" value="1"/>
</dbReference>
<dbReference type="SUPFAM" id="SSF51045">
    <property type="entry name" value="WW domain"/>
    <property type="match status" value="1"/>
</dbReference>
<dbReference type="SMART" id="SM00456">
    <property type="entry name" value="WW"/>
    <property type="match status" value="2"/>
</dbReference>
<feature type="domain" description="MyTH4" evidence="4">
    <location>
        <begin position="689"/>
        <end position="848"/>
    </location>
</feature>
<accession>A0AAV4VNC0</accession>
<feature type="compositionally biased region" description="Basic and acidic residues" evidence="1">
    <location>
        <begin position="359"/>
        <end position="369"/>
    </location>
</feature>
<dbReference type="PROSITE" id="PS50020">
    <property type="entry name" value="WW_DOMAIN_2"/>
    <property type="match status" value="1"/>
</dbReference>
<evidence type="ECO:0000313" key="6">
    <source>
        <dbReference type="Proteomes" id="UP001054837"/>
    </source>
</evidence>
<dbReference type="Gene3D" id="1.25.40.530">
    <property type="entry name" value="MyTH4 domain"/>
    <property type="match status" value="1"/>
</dbReference>
<dbReference type="SUPFAM" id="SSF48350">
    <property type="entry name" value="GTPase activation domain, GAP"/>
    <property type="match status" value="1"/>
</dbReference>
<gene>
    <name evidence="5" type="primary">ARHGAP39</name>
    <name evidence="5" type="ORF">CDAR_292121</name>
</gene>